<gene>
    <name evidence="14" type="ORF">GPM918_LOCUS12898</name>
    <name evidence="13" type="ORF">OVA965_LOCUS8760</name>
    <name evidence="16" type="ORF">SRO942_LOCUS12899</name>
    <name evidence="15" type="ORF">TMI583_LOCUS8756</name>
</gene>
<dbReference type="Proteomes" id="UP000663829">
    <property type="component" value="Unassembled WGS sequence"/>
</dbReference>
<comment type="caution">
    <text evidence="14">The sequence shown here is derived from an EMBL/GenBank/DDBJ whole genome shotgun (WGS) entry which is preliminary data.</text>
</comment>
<evidence type="ECO:0000313" key="13">
    <source>
        <dbReference type="EMBL" id="CAF0883775.1"/>
    </source>
</evidence>
<dbReference type="EMBL" id="CAJOBC010002882">
    <property type="protein sequence ID" value="CAF3756303.1"/>
    <property type="molecule type" value="Genomic_DNA"/>
</dbReference>
<dbReference type="Proteomes" id="UP000681722">
    <property type="component" value="Unassembled WGS sequence"/>
</dbReference>
<evidence type="ECO:0000313" key="15">
    <source>
        <dbReference type="EMBL" id="CAF3667093.1"/>
    </source>
</evidence>
<keyword evidence="4" id="KW-0808">Transferase</keyword>
<dbReference type="InterPro" id="IPR050108">
    <property type="entry name" value="CDK"/>
</dbReference>
<dbReference type="Pfam" id="PF00069">
    <property type="entry name" value="Pkinase"/>
    <property type="match status" value="1"/>
</dbReference>
<dbReference type="GO" id="GO:0004693">
    <property type="term" value="F:cyclin-dependent protein serine/threonine kinase activity"/>
    <property type="evidence" value="ECO:0007669"/>
    <property type="project" value="UniProtKB-EC"/>
</dbReference>
<evidence type="ECO:0000256" key="5">
    <source>
        <dbReference type="ARBA" id="ARBA00022741"/>
    </source>
</evidence>
<organism evidence="14 17">
    <name type="scientific">Didymodactylos carnosus</name>
    <dbReference type="NCBI Taxonomy" id="1234261"/>
    <lineage>
        <taxon>Eukaryota</taxon>
        <taxon>Metazoa</taxon>
        <taxon>Spiralia</taxon>
        <taxon>Gnathifera</taxon>
        <taxon>Rotifera</taxon>
        <taxon>Eurotatoria</taxon>
        <taxon>Bdelloidea</taxon>
        <taxon>Philodinida</taxon>
        <taxon>Philodinidae</taxon>
        <taxon>Didymodactylos</taxon>
    </lineage>
</organism>
<dbReference type="PROSITE" id="PS00108">
    <property type="entry name" value="PROTEIN_KINASE_ST"/>
    <property type="match status" value="1"/>
</dbReference>
<evidence type="ECO:0000256" key="2">
    <source>
        <dbReference type="ARBA" id="ARBA00012425"/>
    </source>
</evidence>
<evidence type="ECO:0000256" key="4">
    <source>
        <dbReference type="ARBA" id="ARBA00022679"/>
    </source>
</evidence>
<evidence type="ECO:0000313" key="17">
    <source>
        <dbReference type="Proteomes" id="UP000663829"/>
    </source>
</evidence>
<dbReference type="Gene3D" id="3.30.200.20">
    <property type="entry name" value="Phosphorylase Kinase, domain 1"/>
    <property type="match status" value="1"/>
</dbReference>
<dbReference type="CDD" id="cd07829">
    <property type="entry name" value="STKc_CDK_like"/>
    <property type="match status" value="1"/>
</dbReference>
<dbReference type="SUPFAM" id="SSF56112">
    <property type="entry name" value="Protein kinase-like (PK-like)"/>
    <property type="match status" value="1"/>
</dbReference>
<dbReference type="Gene3D" id="1.10.510.10">
    <property type="entry name" value="Transferase(Phosphotransferase) domain 1"/>
    <property type="match status" value="1"/>
</dbReference>
<dbReference type="InterPro" id="IPR011009">
    <property type="entry name" value="Kinase-like_dom_sf"/>
</dbReference>
<dbReference type="AlphaFoldDB" id="A0A814FJT9"/>
<keyword evidence="3 11" id="KW-0723">Serine/threonine-protein kinase</keyword>
<evidence type="ECO:0000259" key="12">
    <source>
        <dbReference type="PROSITE" id="PS50011"/>
    </source>
</evidence>
<evidence type="ECO:0000256" key="6">
    <source>
        <dbReference type="ARBA" id="ARBA00022777"/>
    </source>
</evidence>
<comment type="similarity">
    <text evidence="1">Belongs to the protein kinase superfamily. CMGC Ser/Thr protein kinase family. CDC2/CDKX subfamily.</text>
</comment>
<dbReference type="PROSITE" id="PS00107">
    <property type="entry name" value="PROTEIN_KINASE_ATP"/>
    <property type="match status" value="1"/>
</dbReference>
<keyword evidence="17" id="KW-1185">Reference proteome</keyword>
<evidence type="ECO:0000313" key="14">
    <source>
        <dbReference type="EMBL" id="CAF0983951.1"/>
    </source>
</evidence>
<evidence type="ECO:0000256" key="11">
    <source>
        <dbReference type="RuleBase" id="RU000304"/>
    </source>
</evidence>
<sequence>MTSFLNRFDFKLLNEIGRGTYATVYKAIDCRHNRHVAIKCMRLDSEYSGLLCVVIREVNVLRELKHPNIVELLEIVRNNEEIYLVFELMSTDLHRYMINVNQPLSDMQAKLYFYQILKGLEYCHSQKIFHRDLKPQNLLLDPSGNLKIADFGLARDTSIQNRVYSREIITLWYRPPEILLGVEQYTTTVDLWSAGCIFAEMLRNSPLFKGDSEICQLLCIFRILGTPDENIWPGITALPHYKLEFPQWNETSLKNYTPSMNDDAIDIMTRCLRYAPDQRLTATEAIKHNYFNDIR</sequence>
<keyword evidence="5 10" id="KW-0547">Nucleotide-binding</keyword>
<comment type="catalytic activity">
    <reaction evidence="8">
        <text>L-threonyl-[protein] + ATP = O-phospho-L-threonyl-[protein] + ADP + H(+)</text>
        <dbReference type="Rhea" id="RHEA:46608"/>
        <dbReference type="Rhea" id="RHEA-COMP:11060"/>
        <dbReference type="Rhea" id="RHEA-COMP:11605"/>
        <dbReference type="ChEBI" id="CHEBI:15378"/>
        <dbReference type="ChEBI" id="CHEBI:30013"/>
        <dbReference type="ChEBI" id="CHEBI:30616"/>
        <dbReference type="ChEBI" id="CHEBI:61977"/>
        <dbReference type="ChEBI" id="CHEBI:456216"/>
        <dbReference type="EC" id="2.7.11.22"/>
    </reaction>
</comment>
<evidence type="ECO:0000256" key="7">
    <source>
        <dbReference type="ARBA" id="ARBA00022840"/>
    </source>
</evidence>
<dbReference type="EMBL" id="CAJNOQ010002881">
    <property type="protein sequence ID" value="CAF0983951.1"/>
    <property type="molecule type" value="Genomic_DNA"/>
</dbReference>
<evidence type="ECO:0000256" key="10">
    <source>
        <dbReference type="PROSITE-ProRule" id="PRU10141"/>
    </source>
</evidence>
<dbReference type="GO" id="GO:0005524">
    <property type="term" value="F:ATP binding"/>
    <property type="evidence" value="ECO:0007669"/>
    <property type="project" value="UniProtKB-UniRule"/>
</dbReference>
<evidence type="ECO:0000313" key="16">
    <source>
        <dbReference type="EMBL" id="CAF3756303.1"/>
    </source>
</evidence>
<proteinExistence type="inferred from homology"/>
<reference evidence="14" key="1">
    <citation type="submission" date="2021-02" db="EMBL/GenBank/DDBJ databases">
        <authorList>
            <person name="Nowell W R."/>
        </authorList>
    </citation>
    <scope>NUCLEOTIDE SEQUENCE</scope>
</reference>
<accession>A0A814FJT9</accession>
<feature type="binding site" evidence="10">
    <location>
        <position position="39"/>
    </location>
    <ligand>
        <name>ATP</name>
        <dbReference type="ChEBI" id="CHEBI:30616"/>
    </ligand>
</feature>
<dbReference type="FunFam" id="3.30.200.20:FF:000124">
    <property type="entry name" value="Cyclin-dependent kinase 4"/>
    <property type="match status" value="1"/>
</dbReference>
<dbReference type="PANTHER" id="PTHR24056">
    <property type="entry name" value="CELL DIVISION PROTEIN KINASE"/>
    <property type="match status" value="1"/>
</dbReference>
<keyword evidence="7 10" id="KW-0067">ATP-binding</keyword>
<dbReference type="Proteomes" id="UP000677228">
    <property type="component" value="Unassembled WGS sequence"/>
</dbReference>
<comment type="catalytic activity">
    <reaction evidence="9">
        <text>L-seryl-[protein] + ATP = O-phospho-L-seryl-[protein] + ADP + H(+)</text>
        <dbReference type="Rhea" id="RHEA:17989"/>
        <dbReference type="Rhea" id="RHEA-COMP:9863"/>
        <dbReference type="Rhea" id="RHEA-COMP:11604"/>
        <dbReference type="ChEBI" id="CHEBI:15378"/>
        <dbReference type="ChEBI" id="CHEBI:29999"/>
        <dbReference type="ChEBI" id="CHEBI:30616"/>
        <dbReference type="ChEBI" id="CHEBI:83421"/>
        <dbReference type="ChEBI" id="CHEBI:456216"/>
        <dbReference type="EC" id="2.7.11.22"/>
    </reaction>
</comment>
<dbReference type="InterPro" id="IPR008271">
    <property type="entry name" value="Ser/Thr_kinase_AS"/>
</dbReference>
<dbReference type="EMBL" id="CAJNOK010002995">
    <property type="protein sequence ID" value="CAF0883775.1"/>
    <property type="molecule type" value="Genomic_DNA"/>
</dbReference>
<dbReference type="PROSITE" id="PS50011">
    <property type="entry name" value="PROTEIN_KINASE_DOM"/>
    <property type="match status" value="1"/>
</dbReference>
<name>A0A814FJT9_9BILA</name>
<dbReference type="SMART" id="SM00220">
    <property type="entry name" value="S_TKc"/>
    <property type="match status" value="1"/>
</dbReference>
<protein>
    <recommendedName>
        <fullName evidence="2">cyclin-dependent kinase</fullName>
        <ecNumber evidence="2">2.7.11.22</ecNumber>
    </recommendedName>
</protein>
<keyword evidence="6" id="KW-0418">Kinase</keyword>
<dbReference type="EMBL" id="CAJOBA010002996">
    <property type="protein sequence ID" value="CAF3667093.1"/>
    <property type="molecule type" value="Genomic_DNA"/>
</dbReference>
<dbReference type="GO" id="GO:0005634">
    <property type="term" value="C:nucleus"/>
    <property type="evidence" value="ECO:0007669"/>
    <property type="project" value="TreeGrafter"/>
</dbReference>
<dbReference type="InterPro" id="IPR017441">
    <property type="entry name" value="Protein_kinase_ATP_BS"/>
</dbReference>
<evidence type="ECO:0000256" key="1">
    <source>
        <dbReference type="ARBA" id="ARBA00006485"/>
    </source>
</evidence>
<dbReference type="EC" id="2.7.11.22" evidence="2"/>
<evidence type="ECO:0000256" key="8">
    <source>
        <dbReference type="ARBA" id="ARBA00047811"/>
    </source>
</evidence>
<dbReference type="InterPro" id="IPR000719">
    <property type="entry name" value="Prot_kinase_dom"/>
</dbReference>
<dbReference type="OrthoDB" id="1732493at2759"/>
<evidence type="ECO:0000256" key="9">
    <source>
        <dbReference type="ARBA" id="ARBA00048367"/>
    </source>
</evidence>
<dbReference type="FunFam" id="1.10.510.10:FF:000574">
    <property type="entry name" value="Cell division related protein kinase 2"/>
    <property type="match status" value="1"/>
</dbReference>
<feature type="domain" description="Protein kinase" evidence="12">
    <location>
        <begin position="10"/>
        <end position="291"/>
    </location>
</feature>
<evidence type="ECO:0000256" key="3">
    <source>
        <dbReference type="ARBA" id="ARBA00022527"/>
    </source>
</evidence>
<dbReference type="Proteomes" id="UP000682733">
    <property type="component" value="Unassembled WGS sequence"/>
</dbReference>